<evidence type="ECO:0000256" key="1">
    <source>
        <dbReference type="ARBA" id="ARBA00006133"/>
    </source>
</evidence>
<dbReference type="GO" id="GO:0005829">
    <property type="term" value="C:cytosol"/>
    <property type="evidence" value="ECO:0007669"/>
    <property type="project" value="TreeGrafter"/>
</dbReference>
<dbReference type="Pfam" id="PF10193">
    <property type="entry name" value="Telomere_reg-2"/>
    <property type="match status" value="1"/>
</dbReference>
<protein>
    <recommendedName>
        <fullName evidence="3">Telomere length regulation protein conserved domain-containing protein</fullName>
    </recommendedName>
</protein>
<name>A0A8H7AMI7_9EURO</name>
<feature type="compositionally biased region" description="Acidic residues" evidence="2">
    <location>
        <begin position="1038"/>
        <end position="1049"/>
    </location>
</feature>
<evidence type="ECO:0000259" key="3">
    <source>
        <dbReference type="Pfam" id="PF10193"/>
    </source>
</evidence>
<evidence type="ECO:0000313" key="4">
    <source>
        <dbReference type="EMBL" id="KAF7510899.1"/>
    </source>
</evidence>
<dbReference type="InterPro" id="IPR051970">
    <property type="entry name" value="TEL2_Regulation"/>
</dbReference>
<dbReference type="InterPro" id="IPR019337">
    <property type="entry name" value="Telomere_length_regulation_dom"/>
</dbReference>
<evidence type="ECO:0000313" key="5">
    <source>
        <dbReference type="Proteomes" id="UP000606974"/>
    </source>
</evidence>
<feature type="compositionally biased region" description="Polar residues" evidence="2">
    <location>
        <begin position="585"/>
        <end position="600"/>
    </location>
</feature>
<dbReference type="OrthoDB" id="10258062at2759"/>
<gene>
    <name evidence="4" type="ORF">GJ744_005729</name>
</gene>
<feature type="region of interest" description="Disordered" evidence="2">
    <location>
        <begin position="585"/>
        <end position="654"/>
    </location>
</feature>
<organism evidence="4 5">
    <name type="scientific">Endocarpon pusillum</name>
    <dbReference type="NCBI Taxonomy" id="364733"/>
    <lineage>
        <taxon>Eukaryota</taxon>
        <taxon>Fungi</taxon>
        <taxon>Dikarya</taxon>
        <taxon>Ascomycota</taxon>
        <taxon>Pezizomycotina</taxon>
        <taxon>Eurotiomycetes</taxon>
        <taxon>Chaetothyriomycetidae</taxon>
        <taxon>Verrucariales</taxon>
        <taxon>Verrucariaceae</taxon>
        <taxon>Endocarpon</taxon>
    </lineage>
</organism>
<feature type="compositionally biased region" description="Basic and acidic residues" evidence="2">
    <location>
        <begin position="68"/>
        <end position="91"/>
    </location>
</feature>
<dbReference type="PANTHER" id="PTHR15830:SF10">
    <property type="entry name" value="TELOMERE LENGTH REGULATION PROTEIN TEL2 HOMOLOG"/>
    <property type="match status" value="1"/>
</dbReference>
<feature type="compositionally biased region" description="Acidic residues" evidence="2">
    <location>
        <begin position="639"/>
        <end position="648"/>
    </location>
</feature>
<dbReference type="InterPro" id="IPR038528">
    <property type="entry name" value="TEL2_C_sf"/>
</dbReference>
<comment type="caution">
    <text evidence="4">The sequence shown here is derived from an EMBL/GenBank/DDBJ whole genome shotgun (WGS) entry which is preliminary data.</text>
</comment>
<sequence length="1090" mass="119561">MDDLLKPVKTVRNVKSNIEKFETLSLREQQSKNDLTSTRKILSEISSGSGAPLNVLGESAEEEGSGVADDHVTKDLIPSEDRQSPERDSLQRIDGSISSPEHAFEILKQQPTEESFAAVMQYLEDGIHKKHHFSLHVPSASSAQILNVLVANVVADRWPILKSNTASKVDKSIRKSLLLCMSSVVGIGAVIARIQSLLTSPQISKAGFSQRIVFGETVSFFGSIAFHKNLVRDLLERTQSSVGRPGQEQVLWTEATSLLAGSKILNVFLEASTTSELKGEIPSWLQDPKEYCGWLGVNIAYAAISLTSVTEDAWKMLANLLKRALSLSHKDAVVAELYMQLLLGEKALWTPLRLLCGYLPRLNQKTVLEIMLQDMSQKFLSTSRDKEDGAKLVINGRDAVGGVASIISGFISDNEYLEAQLIDWLTNTSSAHTLETRRAMILVLSSKEGKLPILLEKSMKIFSDKLHIKHDSILQQEALAQVVLVTAGYLHRMKSQSMFELSKSSSYLQAVSNRLAASLPQARFLGMVVGMAISRLVDQPDKTMNFDVEEMQSQEAKWWFSLVSVEDAMGAVEVLRTLSTNTRRATSQLIPQKRNAAQTPQRKRRAQAETSKIISIEEVDDDDSESEDDDLIPYQKPDEDPEDSDEDPTLINRSKPKAPVYVHDLVKSLNVVDKPEVVEMALKTAPSLIRRKAHFGSELSENIIDLASTLINLQDGMSNLELQELRLQSLIACLVSQPSRMGPWFANMYFTGDFSLSQRATILTTIGLSSREIAGHKDEGTPSASQPVSPLPPSKQLPPHLAAVYQAQPQSQSPSQPQFSPMHLATLTNTIQHTTLRPMTLAAADAATGPNILKIRTFSSRMAVQERSKARTLERSRVIPKDVHKLLAQDMYLPLCCRLSILVSGGAGVSVKTNTLLEPQMLKLFLQTLTVVLTTLGPAAVVQLPAVNQETLLLLMALQRRGELCMDAAVLPAMLTLLLVLLDVSVEAGGGVEEGLVRDHGDGFAELVRWLAQLADGQAAARVPDEAPAKKVKKDRHDDDDDDDDDGSDAADAMPWTVVAAGIQVKWFEVASKFQARMMGLVAGLGGDGF</sequence>
<dbReference type="AlphaFoldDB" id="A0A8H7AMI7"/>
<accession>A0A8H7AMI7</accession>
<feature type="region of interest" description="Disordered" evidence="2">
    <location>
        <begin position="1019"/>
        <end position="1051"/>
    </location>
</feature>
<dbReference type="Gene3D" id="1.25.40.720">
    <property type="entry name" value="Telomere length regulation protein 2, C-terminal domain"/>
    <property type="match status" value="1"/>
</dbReference>
<dbReference type="PANTHER" id="PTHR15830">
    <property type="entry name" value="TELOMERE LENGTH REGULATION PROTEIN TEL2 FAMILY MEMBER"/>
    <property type="match status" value="1"/>
</dbReference>
<dbReference type="GO" id="GO:0051879">
    <property type="term" value="F:Hsp90 protein binding"/>
    <property type="evidence" value="ECO:0007669"/>
    <property type="project" value="TreeGrafter"/>
</dbReference>
<proteinExistence type="inferred from homology"/>
<comment type="similarity">
    <text evidence="1">Belongs to the TEL2 family.</text>
</comment>
<reference evidence="4" key="1">
    <citation type="submission" date="2020-02" db="EMBL/GenBank/DDBJ databases">
        <authorList>
            <person name="Palmer J.M."/>
        </authorList>
    </citation>
    <scope>NUCLEOTIDE SEQUENCE</scope>
    <source>
        <strain evidence="4">EPUS1.4</strain>
        <tissue evidence="4">Thallus</tissue>
    </source>
</reference>
<dbReference type="GO" id="GO:0051083">
    <property type="term" value="P:'de novo' cotranslational protein folding"/>
    <property type="evidence" value="ECO:0007669"/>
    <property type="project" value="TreeGrafter"/>
</dbReference>
<keyword evidence="5" id="KW-1185">Reference proteome</keyword>
<dbReference type="Proteomes" id="UP000606974">
    <property type="component" value="Unassembled WGS sequence"/>
</dbReference>
<feature type="compositionally biased region" description="Acidic residues" evidence="2">
    <location>
        <begin position="617"/>
        <end position="631"/>
    </location>
</feature>
<dbReference type="EMBL" id="JAACFV010000025">
    <property type="protein sequence ID" value="KAF7510899.1"/>
    <property type="molecule type" value="Genomic_DNA"/>
</dbReference>
<evidence type="ECO:0000256" key="2">
    <source>
        <dbReference type="SAM" id="MobiDB-lite"/>
    </source>
</evidence>
<feature type="region of interest" description="Disordered" evidence="2">
    <location>
        <begin position="774"/>
        <end position="798"/>
    </location>
</feature>
<dbReference type="GO" id="GO:0042162">
    <property type="term" value="F:telomeric DNA binding"/>
    <property type="evidence" value="ECO:0007669"/>
    <property type="project" value="TreeGrafter"/>
</dbReference>
<feature type="domain" description="Telomere length regulation protein conserved" evidence="3">
    <location>
        <begin position="659"/>
        <end position="769"/>
    </location>
</feature>
<feature type="region of interest" description="Disordered" evidence="2">
    <location>
        <begin position="52"/>
        <end position="93"/>
    </location>
</feature>